<accession>V5RLK4</accession>
<feature type="region of interest" description="Disordered" evidence="1">
    <location>
        <begin position="211"/>
        <end position="233"/>
    </location>
</feature>
<evidence type="ECO:0000256" key="1">
    <source>
        <dbReference type="SAM" id="MobiDB-lite"/>
    </source>
</evidence>
<keyword evidence="4" id="KW-1185">Reference proteome</keyword>
<dbReference type="OrthoDB" id="396721at2"/>
<dbReference type="STRING" id="1276258.SAPIS_v1c08900"/>
<evidence type="ECO:0000256" key="2">
    <source>
        <dbReference type="SAM" id="Phobius"/>
    </source>
</evidence>
<dbReference type="EMBL" id="CP006682">
    <property type="protein sequence ID" value="AHB36735.1"/>
    <property type="molecule type" value="Genomic_DNA"/>
</dbReference>
<name>V5RLK4_SPIAP</name>
<sequence length="283" mass="32949">MKKEHNVPEHSNEEKLKDHYHGKHHFDSKGQHDDIEDKDFAFINTLLITGKRNMIYKLVLAGFFMALAFICTILDGYIGEKFLSIPTPAGMISVRYLDVTIIILSIGSLGPVISSLVAFVVPYVHFAVHSEHSIYSIVLDSFGYVLLIWLMWTFYYVISRNSYYHKDPVKKKDLFKRWMPIIPFVLISSAIFAFIVVLSLYLSEITGAEGHDHEGHDHEGHDHEGHDHEGHDHENEVNWDSFKQKYFITFIVFFFIEVLRFTIVYVLYAAIEPKLKLLNHKYR</sequence>
<keyword evidence="2" id="KW-0472">Membrane</keyword>
<feature type="transmembrane region" description="Helical" evidence="2">
    <location>
        <begin position="178"/>
        <end position="202"/>
    </location>
</feature>
<dbReference type="Proteomes" id="UP000018550">
    <property type="component" value="Chromosome"/>
</dbReference>
<proteinExistence type="predicted"/>
<feature type="transmembrane region" description="Helical" evidence="2">
    <location>
        <begin position="246"/>
        <end position="271"/>
    </location>
</feature>
<evidence type="ECO:0000313" key="4">
    <source>
        <dbReference type="Proteomes" id="UP000018550"/>
    </source>
</evidence>
<feature type="transmembrane region" description="Helical" evidence="2">
    <location>
        <begin position="99"/>
        <end position="121"/>
    </location>
</feature>
<feature type="transmembrane region" description="Helical" evidence="2">
    <location>
        <begin position="133"/>
        <end position="158"/>
    </location>
</feature>
<reference evidence="3 4" key="1">
    <citation type="journal article" date="2014" name="Genome Announc.">
        <title>Complete Genome Sequence of Spiroplasma apis B31T (ATCC 33834), a Bacterium Associated with May Disease of Honeybees (Apis mellifera).</title>
        <authorList>
            <person name="Ku C."/>
            <person name="Lo W.S."/>
            <person name="Chen L.L."/>
            <person name="Kuo C.H."/>
        </authorList>
    </citation>
    <scope>NUCLEOTIDE SEQUENCE [LARGE SCALE GENOMIC DNA]</scope>
    <source>
        <strain evidence="3">B31</strain>
    </source>
</reference>
<dbReference type="eggNOG" id="ENOG5033QYA">
    <property type="taxonomic scope" value="Bacteria"/>
</dbReference>
<dbReference type="HOGENOM" id="CLU_885139_0_0_14"/>
<dbReference type="KEGG" id="sapi:SAPIS_v1c08900"/>
<keyword evidence="2 3" id="KW-0812">Transmembrane</keyword>
<dbReference type="AlphaFoldDB" id="V5RLK4"/>
<dbReference type="RefSeq" id="WP_023790115.1">
    <property type="nucleotide sequence ID" value="NC_022998.1"/>
</dbReference>
<dbReference type="PATRIC" id="fig|1276258.3.peg.912"/>
<protein>
    <submittedName>
        <fullName evidence="3">Transmembrane protein</fullName>
    </submittedName>
</protein>
<dbReference type="Gene3D" id="1.10.1760.20">
    <property type="match status" value="1"/>
</dbReference>
<keyword evidence="2" id="KW-1133">Transmembrane helix</keyword>
<gene>
    <name evidence="3" type="ORF">SAPIS_v1c08900</name>
</gene>
<organism evidence="3 4">
    <name type="scientific">Spiroplasma apis B31</name>
    <dbReference type="NCBI Taxonomy" id="1276258"/>
    <lineage>
        <taxon>Bacteria</taxon>
        <taxon>Bacillati</taxon>
        <taxon>Mycoplasmatota</taxon>
        <taxon>Mollicutes</taxon>
        <taxon>Entomoplasmatales</taxon>
        <taxon>Spiroplasmataceae</taxon>
        <taxon>Spiroplasma</taxon>
    </lineage>
</organism>
<evidence type="ECO:0000313" key="3">
    <source>
        <dbReference type="EMBL" id="AHB36735.1"/>
    </source>
</evidence>
<feature type="transmembrane region" description="Helical" evidence="2">
    <location>
        <begin position="54"/>
        <end position="78"/>
    </location>
</feature>